<dbReference type="AlphaFoldDB" id="A0A0D6ESP7"/>
<proteinExistence type="predicted"/>
<evidence type="ECO:0000259" key="2">
    <source>
        <dbReference type="Pfam" id="PF02668"/>
    </source>
</evidence>
<dbReference type="GO" id="GO:0016491">
    <property type="term" value="F:oxidoreductase activity"/>
    <property type="evidence" value="ECO:0007669"/>
    <property type="project" value="UniProtKB-KW"/>
</dbReference>
<reference evidence="4" key="1">
    <citation type="submission" date="2015-02" db="EMBL/GenBank/DDBJ databases">
        <authorList>
            <person name="Gon?alves P."/>
        </authorList>
    </citation>
    <scope>NUCLEOTIDE SEQUENCE [LARGE SCALE GENOMIC DNA]</scope>
</reference>
<dbReference type="Pfam" id="PF02668">
    <property type="entry name" value="TauD"/>
    <property type="match status" value="1"/>
</dbReference>
<feature type="non-terminal residue" evidence="3">
    <location>
        <position position="1"/>
    </location>
</feature>
<protein>
    <submittedName>
        <fullName evidence="3">SPOSA6832_04438-mRNA-1:cds</fullName>
    </submittedName>
</protein>
<keyword evidence="1" id="KW-0560">Oxidoreductase</keyword>
<organism evidence="3 4">
    <name type="scientific">Sporidiobolus salmonicolor</name>
    <name type="common">Yeast-like fungus</name>
    <name type="synonym">Sporobolomyces salmonicolor</name>
    <dbReference type="NCBI Taxonomy" id="5005"/>
    <lineage>
        <taxon>Eukaryota</taxon>
        <taxon>Fungi</taxon>
        <taxon>Dikarya</taxon>
        <taxon>Basidiomycota</taxon>
        <taxon>Pucciniomycotina</taxon>
        <taxon>Microbotryomycetes</taxon>
        <taxon>Sporidiobolales</taxon>
        <taxon>Sporidiobolaceae</taxon>
        <taxon>Sporobolomyces</taxon>
    </lineage>
</organism>
<evidence type="ECO:0000313" key="4">
    <source>
        <dbReference type="Proteomes" id="UP000243876"/>
    </source>
</evidence>
<dbReference type="SUPFAM" id="SSF51197">
    <property type="entry name" value="Clavaminate synthase-like"/>
    <property type="match status" value="1"/>
</dbReference>
<name>A0A0D6ESP7_SPOSA</name>
<evidence type="ECO:0000313" key="3">
    <source>
        <dbReference type="EMBL" id="CEQ42605.1"/>
    </source>
</evidence>
<dbReference type="Gene3D" id="3.60.130.10">
    <property type="entry name" value="Clavaminate synthase-like"/>
    <property type="match status" value="1"/>
</dbReference>
<dbReference type="InterPro" id="IPR042098">
    <property type="entry name" value="TauD-like_sf"/>
</dbReference>
<sequence>MVQPAPFVDFDFPGQRTLSSAPWIGTDSESRLFPLALRTTSQIKTLEEFVASIERLADEDAIVPLLNLHGGAILFRGTHATTPDDFSRIAHAFKIGMAHEEVCLACFVLLVQDKLTQSNLPKLANPVIRTVLAKNVATANEGPPTHPVFPHSEFGWSSHYPAFLFFFCRHPAESGGETPINSGAEIFARLQKEVPEFVKDLAEKVRCPVAQHPQVSSTIFANLDMGITYVYRYPVEKVPGSNLGNSILAAYPAANVLPTDDEATKRAKVETQIQRHSDTWKWNDDGTLSVTHRLSSIRRHPYSKLPVYFGNITSMYLKAQSQNALEPPYKGDDGAFHHIPTYGDGTPIPNRYLQKTADLIAEIRVLVPWEQGDVLLLDNHLPAKLTNDEKTDALAAITQVQHAREPWVGDRRVLASLWDGPASLPY</sequence>
<accession>A0A0D6ESP7</accession>
<gene>
    <name evidence="3" type="primary">SPOSA6832_04438</name>
</gene>
<dbReference type="EMBL" id="CENE01000030">
    <property type="protein sequence ID" value="CEQ42605.1"/>
    <property type="molecule type" value="Genomic_DNA"/>
</dbReference>
<dbReference type="PANTHER" id="PTHR10696:SF21">
    <property type="entry name" value="TAUD_TFDA-LIKE DOMAIN-CONTAINING PROTEIN"/>
    <property type="match status" value="1"/>
</dbReference>
<evidence type="ECO:0000256" key="1">
    <source>
        <dbReference type="ARBA" id="ARBA00023002"/>
    </source>
</evidence>
<dbReference type="InterPro" id="IPR003819">
    <property type="entry name" value="TauD/TfdA-like"/>
</dbReference>
<dbReference type="OrthoDB" id="408743at2759"/>
<dbReference type="PANTHER" id="PTHR10696">
    <property type="entry name" value="GAMMA-BUTYROBETAINE HYDROXYLASE-RELATED"/>
    <property type="match status" value="1"/>
</dbReference>
<feature type="domain" description="TauD/TfdA-like" evidence="2">
    <location>
        <begin position="69"/>
        <end position="380"/>
    </location>
</feature>
<dbReference type="InterPro" id="IPR050411">
    <property type="entry name" value="AlphaKG_dependent_hydroxylases"/>
</dbReference>
<dbReference type="Proteomes" id="UP000243876">
    <property type="component" value="Unassembled WGS sequence"/>
</dbReference>
<keyword evidence="4" id="KW-1185">Reference proteome</keyword>